<dbReference type="PANTHER" id="PTHR43793:SF1">
    <property type="entry name" value="FAD SYNTHASE"/>
    <property type="match status" value="1"/>
</dbReference>
<dbReference type="NCBIfam" id="TIGR00125">
    <property type="entry name" value="cyt_tran_rel"/>
    <property type="match status" value="1"/>
</dbReference>
<dbReference type="Gene3D" id="3.40.50.620">
    <property type="entry name" value="HUPs"/>
    <property type="match status" value="1"/>
</dbReference>
<evidence type="ECO:0000313" key="4">
    <source>
        <dbReference type="EMBL" id="THG30549.1"/>
    </source>
</evidence>
<dbReference type="PANTHER" id="PTHR43793">
    <property type="entry name" value="FAD SYNTHASE"/>
    <property type="match status" value="1"/>
</dbReference>
<organism evidence="4 5">
    <name type="scientific">Orlajensenia flava</name>
    <dbReference type="NCBI Taxonomy" id="2565934"/>
    <lineage>
        <taxon>Bacteria</taxon>
        <taxon>Bacillati</taxon>
        <taxon>Actinomycetota</taxon>
        <taxon>Actinomycetes</taxon>
        <taxon>Micrococcales</taxon>
        <taxon>Microbacteriaceae</taxon>
        <taxon>Orlajensenia</taxon>
    </lineage>
</organism>
<keyword evidence="2 4" id="KW-0548">Nucleotidyltransferase</keyword>
<dbReference type="InterPro" id="IPR014729">
    <property type="entry name" value="Rossmann-like_a/b/a_fold"/>
</dbReference>
<protein>
    <submittedName>
        <fullName evidence="4">Glycerol-3-phosphate cytidylyltransferase</fullName>
    </submittedName>
</protein>
<evidence type="ECO:0000256" key="2">
    <source>
        <dbReference type="ARBA" id="ARBA00022695"/>
    </source>
</evidence>
<gene>
    <name evidence="4" type="ORF">E6C70_14360</name>
</gene>
<dbReference type="AlphaFoldDB" id="A0A4S4FJQ4"/>
<dbReference type="GO" id="GO:0016779">
    <property type="term" value="F:nucleotidyltransferase activity"/>
    <property type="evidence" value="ECO:0007669"/>
    <property type="project" value="UniProtKB-KW"/>
</dbReference>
<keyword evidence="1 4" id="KW-0808">Transferase</keyword>
<keyword evidence="5" id="KW-1185">Reference proteome</keyword>
<dbReference type="SUPFAM" id="SSF52374">
    <property type="entry name" value="Nucleotidylyl transferase"/>
    <property type="match status" value="1"/>
</dbReference>
<dbReference type="InterPro" id="IPR050385">
    <property type="entry name" value="Archaeal_FAD_synthase"/>
</dbReference>
<feature type="domain" description="Cytidyltransferase-like" evidence="3">
    <location>
        <begin position="5"/>
        <end position="131"/>
    </location>
</feature>
<dbReference type="Pfam" id="PF01467">
    <property type="entry name" value="CTP_transf_like"/>
    <property type="match status" value="1"/>
</dbReference>
<dbReference type="InterPro" id="IPR004821">
    <property type="entry name" value="Cyt_trans-like"/>
</dbReference>
<dbReference type="Proteomes" id="UP000307380">
    <property type="component" value="Unassembled WGS sequence"/>
</dbReference>
<dbReference type="RefSeq" id="WP_136425246.1">
    <property type="nucleotide sequence ID" value="NZ_SSSN01000013.1"/>
</dbReference>
<sequence>MIFGYTTGVFDMFHVGHLRLLERAKAECDQLIVGITTDELSMSVKGRSPIVPFAERRQIVSAIRCVDLTVPQATMDKMAAWEALRFDRMFVGDDWRGTDRWNSIELQFSEVGVAVIYFPYTPTTSSSELRAALNRVHGEH</sequence>
<evidence type="ECO:0000313" key="5">
    <source>
        <dbReference type="Proteomes" id="UP000307380"/>
    </source>
</evidence>
<proteinExistence type="predicted"/>
<evidence type="ECO:0000256" key="1">
    <source>
        <dbReference type="ARBA" id="ARBA00022679"/>
    </source>
</evidence>
<name>A0A4S4FJQ4_9MICO</name>
<dbReference type="OrthoDB" id="9802794at2"/>
<comment type="caution">
    <text evidence="4">The sequence shown here is derived from an EMBL/GenBank/DDBJ whole genome shotgun (WGS) entry which is preliminary data.</text>
</comment>
<dbReference type="EMBL" id="SSSN01000013">
    <property type="protein sequence ID" value="THG30549.1"/>
    <property type="molecule type" value="Genomic_DNA"/>
</dbReference>
<accession>A0A4S4FJQ4</accession>
<evidence type="ECO:0000259" key="3">
    <source>
        <dbReference type="Pfam" id="PF01467"/>
    </source>
</evidence>
<reference evidence="4 5" key="1">
    <citation type="submission" date="2019-04" db="EMBL/GenBank/DDBJ databases">
        <authorList>
            <person name="Jiang L."/>
        </authorList>
    </citation>
    <scope>NUCLEOTIDE SEQUENCE [LARGE SCALE GENOMIC DNA]</scope>
    <source>
        <strain evidence="4 5">YIM 131861</strain>
    </source>
</reference>